<dbReference type="InterPro" id="IPR028260">
    <property type="entry name" value="FAM177"/>
</dbReference>
<feature type="region of interest" description="Disordered" evidence="1">
    <location>
        <begin position="110"/>
        <end position="167"/>
    </location>
</feature>
<dbReference type="RefSeq" id="XP_017287875.1">
    <property type="nucleotide sequence ID" value="XM_017432386.1"/>
</dbReference>
<dbReference type="PANTHER" id="PTHR31206">
    <property type="entry name" value="LP10445P"/>
    <property type="match status" value="1"/>
</dbReference>
<dbReference type="Pfam" id="PF14774">
    <property type="entry name" value="FAM177"/>
    <property type="match status" value="1"/>
</dbReference>
<evidence type="ECO:0000313" key="3">
    <source>
        <dbReference type="Proteomes" id="UP000264800"/>
    </source>
</evidence>
<feature type="compositionally biased region" description="Basic and acidic residues" evidence="1">
    <location>
        <begin position="137"/>
        <end position="153"/>
    </location>
</feature>
<dbReference type="PANTHER" id="PTHR31206:SF5">
    <property type="entry name" value="PROTEIN FAM177A1"/>
    <property type="match status" value="1"/>
</dbReference>
<accession>A0A3Q3B8M3</accession>
<dbReference type="Proteomes" id="UP000264800">
    <property type="component" value="Unplaced"/>
</dbReference>
<reference evidence="2" key="2">
    <citation type="submission" date="2025-09" db="UniProtKB">
        <authorList>
            <consortium name="Ensembl"/>
        </authorList>
    </citation>
    <scope>IDENTIFICATION</scope>
</reference>
<dbReference type="OrthoDB" id="45963at2759"/>
<dbReference type="AlphaFoldDB" id="A0A3Q3B8M3"/>
<proteinExistence type="predicted"/>
<reference evidence="2" key="1">
    <citation type="submission" date="2025-08" db="UniProtKB">
        <authorList>
            <consortium name="Ensembl"/>
        </authorList>
    </citation>
    <scope>IDENTIFICATION</scope>
</reference>
<feature type="compositionally biased region" description="Acidic residues" evidence="1">
    <location>
        <begin position="32"/>
        <end position="44"/>
    </location>
</feature>
<feature type="compositionally biased region" description="Basic and acidic residues" evidence="1">
    <location>
        <begin position="45"/>
        <end position="61"/>
    </location>
</feature>
<dbReference type="GeneID" id="108245464"/>
<protein>
    <submittedName>
        <fullName evidence="2">Protein FAM177A1</fullName>
    </submittedName>
</protein>
<dbReference type="Ensembl" id="ENSKMAT00000026324.1">
    <property type="protein sequence ID" value="ENSKMAP00000025998.1"/>
    <property type="gene ID" value="ENSKMAG00000019268.1"/>
</dbReference>
<sequence>MSGAHQETEEVHETEFGGPPLRKLHFSSGETLEMDDSEGEEEEERPSHRTPFREPKDKTRLSFKDVAIRLGRISLMVCDFLGERLAGALGLNAAKYQYAIDQYNWEHKRQAEARHHSPGLDGSRYGATGDVSSPPEPQERRDEKPTERREGRPNRGYQPDEDSWKSH</sequence>
<evidence type="ECO:0000256" key="1">
    <source>
        <dbReference type="SAM" id="MobiDB-lite"/>
    </source>
</evidence>
<dbReference type="KEGG" id="kmr:108245464"/>
<keyword evidence="3" id="KW-1185">Reference proteome</keyword>
<dbReference type="GeneTree" id="ENSGT00940000170226"/>
<organism evidence="2 3">
    <name type="scientific">Kryptolebias marmoratus</name>
    <name type="common">Mangrove killifish</name>
    <name type="synonym">Rivulus marmoratus</name>
    <dbReference type="NCBI Taxonomy" id="37003"/>
    <lineage>
        <taxon>Eukaryota</taxon>
        <taxon>Metazoa</taxon>
        <taxon>Chordata</taxon>
        <taxon>Craniata</taxon>
        <taxon>Vertebrata</taxon>
        <taxon>Euteleostomi</taxon>
        <taxon>Actinopterygii</taxon>
        <taxon>Neopterygii</taxon>
        <taxon>Teleostei</taxon>
        <taxon>Neoteleostei</taxon>
        <taxon>Acanthomorphata</taxon>
        <taxon>Ovalentaria</taxon>
        <taxon>Atherinomorphae</taxon>
        <taxon>Cyprinodontiformes</taxon>
        <taxon>Rivulidae</taxon>
        <taxon>Kryptolebias</taxon>
    </lineage>
</organism>
<feature type="region of interest" description="Disordered" evidence="1">
    <location>
        <begin position="1"/>
        <end position="61"/>
    </location>
</feature>
<evidence type="ECO:0000313" key="2">
    <source>
        <dbReference type="Ensembl" id="ENSKMAP00000025998.1"/>
    </source>
</evidence>
<feature type="compositionally biased region" description="Basic and acidic residues" evidence="1">
    <location>
        <begin position="1"/>
        <end position="15"/>
    </location>
</feature>
<dbReference type="OMA" id="YREQKIT"/>
<name>A0A3Q3B8M3_KRYMA</name>